<gene>
    <name evidence="2" type="ORF">BOLC9T57947H</name>
</gene>
<dbReference type="AlphaFoldDB" id="A0A3P6EBM0"/>
<keyword evidence="1" id="KW-0812">Transmembrane</keyword>
<sequence>MVCLLLTYLVRSHPMVSLGSKVKMMLMLFVLLLMILELLIFYLLMNGLWESRTELRSLIFLQRFLIRLVVIPMFLNW</sequence>
<accession>A0A3P6EBM0</accession>
<organism evidence="2">
    <name type="scientific">Brassica oleracea</name>
    <name type="common">Wild cabbage</name>
    <dbReference type="NCBI Taxonomy" id="3712"/>
    <lineage>
        <taxon>Eukaryota</taxon>
        <taxon>Viridiplantae</taxon>
        <taxon>Streptophyta</taxon>
        <taxon>Embryophyta</taxon>
        <taxon>Tracheophyta</taxon>
        <taxon>Spermatophyta</taxon>
        <taxon>Magnoliopsida</taxon>
        <taxon>eudicotyledons</taxon>
        <taxon>Gunneridae</taxon>
        <taxon>Pentapetalae</taxon>
        <taxon>rosids</taxon>
        <taxon>malvids</taxon>
        <taxon>Brassicales</taxon>
        <taxon>Brassicaceae</taxon>
        <taxon>Brassiceae</taxon>
        <taxon>Brassica</taxon>
    </lineage>
</organism>
<evidence type="ECO:0000313" key="2">
    <source>
        <dbReference type="EMBL" id="VDD32624.1"/>
    </source>
</evidence>
<name>A0A3P6EBM0_BRAOL</name>
<evidence type="ECO:0000256" key="1">
    <source>
        <dbReference type="SAM" id="Phobius"/>
    </source>
</evidence>
<feature type="transmembrane region" description="Helical" evidence="1">
    <location>
        <begin position="24"/>
        <end position="45"/>
    </location>
</feature>
<protein>
    <submittedName>
        <fullName evidence="2">Uncharacterized protein</fullName>
    </submittedName>
</protein>
<reference evidence="2" key="1">
    <citation type="submission" date="2018-11" db="EMBL/GenBank/DDBJ databases">
        <authorList>
            <consortium name="Genoscope - CEA"/>
            <person name="William W."/>
        </authorList>
    </citation>
    <scope>NUCLEOTIDE SEQUENCE</scope>
</reference>
<dbReference type="EMBL" id="LR031875">
    <property type="protein sequence ID" value="VDD32624.1"/>
    <property type="molecule type" value="Genomic_DNA"/>
</dbReference>
<proteinExistence type="predicted"/>
<keyword evidence="1" id="KW-1133">Transmembrane helix</keyword>
<keyword evidence="1" id="KW-0472">Membrane</keyword>